<keyword evidence="4 6" id="KW-0998">Cell outer membrane</keyword>
<evidence type="ECO:0000313" key="8">
    <source>
        <dbReference type="Proteomes" id="UP000247838"/>
    </source>
</evidence>
<organism evidence="7 8">
    <name type="scientific">Frischella perrara</name>
    <dbReference type="NCBI Taxonomy" id="1267021"/>
    <lineage>
        <taxon>Bacteria</taxon>
        <taxon>Pseudomonadati</taxon>
        <taxon>Pseudomonadota</taxon>
        <taxon>Gammaproteobacteria</taxon>
        <taxon>Orbales</taxon>
        <taxon>Orbaceae</taxon>
        <taxon>Frischella</taxon>
    </lineage>
</organism>
<evidence type="ECO:0000256" key="2">
    <source>
        <dbReference type="ARBA" id="ARBA00023136"/>
    </source>
</evidence>
<dbReference type="HAMAP" id="MF_01186">
    <property type="entry name" value="LPS_assembly_LptE"/>
    <property type="match status" value="1"/>
</dbReference>
<dbReference type="PANTHER" id="PTHR38098">
    <property type="entry name" value="LPS-ASSEMBLY LIPOPROTEIN LPTE"/>
    <property type="match status" value="1"/>
</dbReference>
<evidence type="ECO:0000313" key="7">
    <source>
        <dbReference type="EMBL" id="PXY96614.1"/>
    </source>
</evidence>
<gene>
    <name evidence="6" type="primary">lptE</name>
    <name evidence="7" type="ORF">DKK76_02160</name>
</gene>
<proteinExistence type="inferred from homology"/>
<dbReference type="RefSeq" id="WP_110442983.1">
    <property type="nucleotide sequence ID" value="NZ_CAMKYU010000005.1"/>
</dbReference>
<reference evidence="7 8" key="1">
    <citation type="submission" date="2018-05" db="EMBL/GenBank/DDBJ databases">
        <title>Reference genomes for bee gut microbiota database.</title>
        <authorList>
            <person name="Ellegaard K.M."/>
        </authorList>
    </citation>
    <scope>NUCLEOTIDE SEQUENCE [LARGE SCALE GENOMIC DNA]</scope>
    <source>
        <strain evidence="7 8">ESL0167</strain>
    </source>
</reference>
<dbReference type="GO" id="GO:0009279">
    <property type="term" value="C:cell outer membrane"/>
    <property type="evidence" value="ECO:0007669"/>
    <property type="project" value="UniProtKB-SubCell"/>
</dbReference>
<dbReference type="Gene3D" id="3.30.160.150">
    <property type="entry name" value="Lipoprotein like domain"/>
    <property type="match status" value="1"/>
</dbReference>
<comment type="function">
    <text evidence="6">Together with LptD, is involved in the assembly of lipopolysaccharide (LPS) at the surface of the outer membrane. Required for the proper assembly of LptD. Binds LPS and may serve as the LPS recognition site at the outer membrane.</text>
</comment>
<comment type="subunit">
    <text evidence="6">Component of the lipopolysaccharide transport and assembly complex. Interacts with LptD.</text>
</comment>
<evidence type="ECO:0000256" key="5">
    <source>
        <dbReference type="ARBA" id="ARBA00023288"/>
    </source>
</evidence>
<keyword evidence="5 6" id="KW-0449">Lipoprotein</keyword>
<dbReference type="GO" id="GO:0043165">
    <property type="term" value="P:Gram-negative-bacterium-type cell outer membrane assembly"/>
    <property type="evidence" value="ECO:0007669"/>
    <property type="project" value="UniProtKB-UniRule"/>
</dbReference>
<dbReference type="AlphaFoldDB" id="A0A318MTM9"/>
<protein>
    <recommendedName>
        <fullName evidence="6">LPS-assembly lipoprotein LptE</fullName>
    </recommendedName>
</protein>
<dbReference type="InterPro" id="IPR007485">
    <property type="entry name" value="LPS_assembly_LptE"/>
</dbReference>
<dbReference type="GO" id="GO:0001530">
    <property type="term" value="F:lipopolysaccharide binding"/>
    <property type="evidence" value="ECO:0007669"/>
    <property type="project" value="TreeGrafter"/>
</dbReference>
<evidence type="ECO:0000256" key="1">
    <source>
        <dbReference type="ARBA" id="ARBA00022729"/>
    </source>
</evidence>
<evidence type="ECO:0000256" key="4">
    <source>
        <dbReference type="ARBA" id="ARBA00023237"/>
    </source>
</evidence>
<dbReference type="PANTHER" id="PTHR38098:SF1">
    <property type="entry name" value="LPS-ASSEMBLY LIPOPROTEIN LPTE"/>
    <property type="match status" value="1"/>
</dbReference>
<name>A0A318MTM9_FRIPE</name>
<evidence type="ECO:0000256" key="6">
    <source>
        <dbReference type="HAMAP-Rule" id="MF_01186"/>
    </source>
</evidence>
<sequence>MKKLFSLVTLTMILLTGCGFHLQHETEIPKQFETMTFYSENPYNELSRTVKDLLNKNKVLLVQEDSAHQYPSLRIINSNIGKETISIYQNGKSAEYQLILTVNAQVIMAGRDIYPITTKVFRTFFDNPATALAKTTEQKLIEREMYTQAAKQLISKLKSINTIENKHNT</sequence>
<dbReference type="PROSITE" id="PS51257">
    <property type="entry name" value="PROKAR_LIPOPROTEIN"/>
    <property type="match status" value="1"/>
</dbReference>
<accession>A0A318MTM9</accession>
<comment type="subcellular location">
    <subcellularLocation>
        <location evidence="6">Cell outer membrane</location>
        <topology evidence="6">Lipid-anchor</topology>
    </subcellularLocation>
</comment>
<evidence type="ECO:0000256" key="3">
    <source>
        <dbReference type="ARBA" id="ARBA00023139"/>
    </source>
</evidence>
<dbReference type="GO" id="GO:0015920">
    <property type="term" value="P:lipopolysaccharide transport"/>
    <property type="evidence" value="ECO:0007669"/>
    <property type="project" value="TreeGrafter"/>
</dbReference>
<comment type="caution">
    <text evidence="7">The sequence shown here is derived from an EMBL/GenBank/DDBJ whole genome shotgun (WGS) entry which is preliminary data.</text>
</comment>
<keyword evidence="2 6" id="KW-0472">Membrane</keyword>
<keyword evidence="3 6" id="KW-0564">Palmitate</keyword>
<dbReference type="GO" id="GO:1990351">
    <property type="term" value="C:transporter complex"/>
    <property type="evidence" value="ECO:0007669"/>
    <property type="project" value="TreeGrafter"/>
</dbReference>
<keyword evidence="1 6" id="KW-0732">Signal</keyword>
<dbReference type="Proteomes" id="UP000247838">
    <property type="component" value="Unassembled WGS sequence"/>
</dbReference>
<dbReference type="Pfam" id="PF04390">
    <property type="entry name" value="LptE"/>
    <property type="match status" value="1"/>
</dbReference>
<comment type="similarity">
    <text evidence="6">Belongs to the LptE lipoprotein family.</text>
</comment>
<dbReference type="EMBL" id="QGLM01000005">
    <property type="protein sequence ID" value="PXY96614.1"/>
    <property type="molecule type" value="Genomic_DNA"/>
</dbReference>